<evidence type="ECO:0000256" key="1">
    <source>
        <dbReference type="SAM" id="Phobius"/>
    </source>
</evidence>
<keyword evidence="3" id="KW-0378">Hydrolase</keyword>
<evidence type="ECO:0000313" key="3">
    <source>
        <dbReference type="EMBL" id="XBO42477.1"/>
    </source>
</evidence>
<reference evidence="3" key="1">
    <citation type="submission" date="2024-05" db="EMBL/GenBank/DDBJ databases">
        <authorList>
            <person name="Kim S."/>
            <person name="Heo J."/>
            <person name="Choi H."/>
            <person name="Choi Y."/>
            <person name="Kwon S.-W."/>
            <person name="Kim Y."/>
        </authorList>
    </citation>
    <scope>NUCLEOTIDE SEQUENCE</scope>
    <source>
        <strain evidence="3">KACC 23699</strain>
    </source>
</reference>
<dbReference type="Pfam" id="PF00561">
    <property type="entry name" value="Abhydrolase_1"/>
    <property type="match status" value="1"/>
</dbReference>
<dbReference type="PANTHER" id="PTHR46438">
    <property type="entry name" value="ALPHA/BETA-HYDROLASES SUPERFAMILY PROTEIN"/>
    <property type="match status" value="1"/>
</dbReference>
<dbReference type="SUPFAM" id="SSF53474">
    <property type="entry name" value="alpha/beta-Hydrolases"/>
    <property type="match status" value="1"/>
</dbReference>
<keyword evidence="1" id="KW-1133">Transmembrane helix</keyword>
<dbReference type="InterPro" id="IPR000073">
    <property type="entry name" value="AB_hydrolase_1"/>
</dbReference>
<feature type="transmembrane region" description="Helical" evidence="1">
    <location>
        <begin position="83"/>
        <end position="101"/>
    </location>
</feature>
<sequence length="457" mass="47252">MSTSTADTTEITTSTLPAPTGPFGRITLAAMGMGAVAAAVTTFVLLPSASEARVVGAALIAFSAGWALLAWLTSRYTNRPQTWAYLPAAGMALGGALMTIANPGEPAMSRLPWAWAPALVAVGLWTGWRTRRDLPRRRARLLVHTVAALMVVAGVGGLAQVAGGDVRTAAGPMPGRLIDVGGYRLHLHCAGTGTPTVVLLNGLGETSPQWARVLPAASASTRVCAYDRVGQGWSDDSPNPADATTAATDLHKLLAAAGEPGPFVLAGHSSGGVHALTYTHLYPAQVAGVVLLDSASPHQVQAVSTFDGEYQVMRRVLAAAPTLFRFGIGHVLATLGTPDLPGNAGQQAATFADSPRGWTAERAEQRSLPTTFVQAQALTSLGHRPLVVLTAKANVDAKPGWGTAQNQLAALSTNSRHTVADMDHVGFLHDPAGAALSVTAIHDVVTAARTNQAVPTR</sequence>
<dbReference type="GO" id="GO:0016787">
    <property type="term" value="F:hydrolase activity"/>
    <property type="evidence" value="ECO:0007669"/>
    <property type="project" value="UniProtKB-KW"/>
</dbReference>
<protein>
    <submittedName>
        <fullName evidence="3">Alpha/beta hydrolase</fullName>
    </submittedName>
</protein>
<dbReference type="InterPro" id="IPR029058">
    <property type="entry name" value="AB_hydrolase_fold"/>
</dbReference>
<feature type="transmembrane region" description="Helical" evidence="1">
    <location>
        <begin position="141"/>
        <end position="163"/>
    </location>
</feature>
<name>A0AAU7JQG5_9MICO</name>
<evidence type="ECO:0000259" key="2">
    <source>
        <dbReference type="Pfam" id="PF00561"/>
    </source>
</evidence>
<feature type="transmembrane region" description="Helical" evidence="1">
    <location>
        <begin position="52"/>
        <end position="71"/>
    </location>
</feature>
<feature type="transmembrane region" description="Helical" evidence="1">
    <location>
        <begin position="26"/>
        <end position="46"/>
    </location>
</feature>
<dbReference type="RefSeq" id="WP_406829897.1">
    <property type="nucleotide sequence ID" value="NZ_CP157483.1"/>
</dbReference>
<keyword evidence="1" id="KW-0472">Membrane</keyword>
<dbReference type="Gene3D" id="3.40.50.1820">
    <property type="entry name" value="alpha/beta hydrolase"/>
    <property type="match status" value="1"/>
</dbReference>
<accession>A0AAU7JQG5</accession>
<dbReference type="AlphaFoldDB" id="A0AAU7JQG5"/>
<proteinExistence type="predicted"/>
<organism evidence="3">
    <name type="scientific">Pedococcus sp. KACC 23699</name>
    <dbReference type="NCBI Taxonomy" id="3149228"/>
    <lineage>
        <taxon>Bacteria</taxon>
        <taxon>Bacillati</taxon>
        <taxon>Actinomycetota</taxon>
        <taxon>Actinomycetes</taxon>
        <taxon>Micrococcales</taxon>
        <taxon>Intrasporangiaceae</taxon>
        <taxon>Pedococcus</taxon>
    </lineage>
</organism>
<keyword evidence="1" id="KW-0812">Transmembrane</keyword>
<gene>
    <name evidence="3" type="ORF">ABEG17_12935</name>
</gene>
<dbReference type="EMBL" id="CP157483">
    <property type="protein sequence ID" value="XBO42477.1"/>
    <property type="molecule type" value="Genomic_DNA"/>
</dbReference>
<feature type="domain" description="AB hydrolase-1" evidence="2">
    <location>
        <begin position="195"/>
        <end position="310"/>
    </location>
</feature>
<feature type="transmembrane region" description="Helical" evidence="1">
    <location>
        <begin position="113"/>
        <end position="129"/>
    </location>
</feature>